<dbReference type="GO" id="GO:0005886">
    <property type="term" value="C:plasma membrane"/>
    <property type="evidence" value="ECO:0007669"/>
    <property type="project" value="TreeGrafter"/>
</dbReference>
<dbReference type="GO" id="GO:0035023">
    <property type="term" value="P:regulation of Rho protein signal transduction"/>
    <property type="evidence" value="ECO:0007669"/>
    <property type="project" value="TreeGrafter"/>
</dbReference>
<feature type="domain" description="SH3" evidence="4">
    <location>
        <begin position="47"/>
        <end position="108"/>
    </location>
</feature>
<reference evidence="5 6" key="1">
    <citation type="submission" date="2019-07" db="EMBL/GenBank/DDBJ databases">
        <title>Annotation for the trematode Paragonimus westermani.</title>
        <authorList>
            <person name="Choi Y.-J."/>
        </authorList>
    </citation>
    <scope>NUCLEOTIDE SEQUENCE [LARGE SCALE GENOMIC DNA]</scope>
    <source>
        <strain evidence="5">180907_Pwestermani</strain>
    </source>
</reference>
<organism evidence="5 6">
    <name type="scientific">Paragonimus westermani</name>
    <dbReference type="NCBI Taxonomy" id="34504"/>
    <lineage>
        <taxon>Eukaryota</taxon>
        <taxon>Metazoa</taxon>
        <taxon>Spiralia</taxon>
        <taxon>Lophotrochozoa</taxon>
        <taxon>Platyhelminthes</taxon>
        <taxon>Trematoda</taxon>
        <taxon>Digenea</taxon>
        <taxon>Plagiorchiida</taxon>
        <taxon>Troglotremata</taxon>
        <taxon>Troglotrematidae</taxon>
        <taxon>Paragonimus</taxon>
    </lineage>
</organism>
<dbReference type="PANTHER" id="PTHR12287">
    <property type="entry name" value="EPIDERMAL GROWTH FACTOR RECEPTOR KINASE SUBSTRATE EPS8-RELATED PROTEIN"/>
    <property type="match status" value="1"/>
</dbReference>
<dbReference type="Proteomes" id="UP000699462">
    <property type="component" value="Unassembled WGS sequence"/>
</dbReference>
<dbReference type="PROSITE" id="PS50002">
    <property type="entry name" value="SH3"/>
    <property type="match status" value="1"/>
</dbReference>
<evidence type="ECO:0000313" key="5">
    <source>
        <dbReference type="EMBL" id="KAF8563480.1"/>
    </source>
</evidence>
<dbReference type="SUPFAM" id="SSF50044">
    <property type="entry name" value="SH3-domain"/>
    <property type="match status" value="1"/>
</dbReference>
<dbReference type="AlphaFoldDB" id="A0A8T0D6M0"/>
<dbReference type="Pfam" id="PF00018">
    <property type="entry name" value="SH3_1"/>
    <property type="match status" value="1"/>
</dbReference>
<dbReference type="Gene3D" id="2.30.30.40">
    <property type="entry name" value="SH3 Domains"/>
    <property type="match status" value="1"/>
</dbReference>
<dbReference type="InterPro" id="IPR039801">
    <property type="entry name" value="EPS8-like"/>
</dbReference>
<dbReference type="InterPro" id="IPR001452">
    <property type="entry name" value="SH3_domain"/>
</dbReference>
<dbReference type="SMART" id="SM00326">
    <property type="entry name" value="SH3"/>
    <property type="match status" value="1"/>
</dbReference>
<keyword evidence="6" id="KW-1185">Reference proteome</keyword>
<dbReference type="InterPro" id="IPR036028">
    <property type="entry name" value="SH3-like_dom_sf"/>
</dbReference>
<dbReference type="EMBL" id="JTDF01011749">
    <property type="protein sequence ID" value="KAF8563480.1"/>
    <property type="molecule type" value="Genomic_DNA"/>
</dbReference>
<proteinExistence type="predicted"/>
<dbReference type="GO" id="GO:0003779">
    <property type="term" value="F:actin binding"/>
    <property type="evidence" value="ECO:0007669"/>
    <property type="project" value="TreeGrafter"/>
</dbReference>
<accession>A0A8T0D6M0</accession>
<evidence type="ECO:0000256" key="1">
    <source>
        <dbReference type="ARBA" id="ARBA00022443"/>
    </source>
</evidence>
<evidence type="ECO:0000256" key="3">
    <source>
        <dbReference type="SAM" id="MobiDB-lite"/>
    </source>
</evidence>
<name>A0A8T0D6M0_9TREM</name>
<feature type="region of interest" description="Disordered" evidence="3">
    <location>
        <begin position="1"/>
        <end position="44"/>
    </location>
</feature>
<keyword evidence="1 2" id="KW-0728">SH3 domain</keyword>
<feature type="compositionally biased region" description="Basic and acidic residues" evidence="3">
    <location>
        <begin position="21"/>
        <end position="38"/>
    </location>
</feature>
<sequence length="250" mass="27835">MKVESTKLEELPTHLIGIQRGRPDGEAVTHDSDTRRPDSGQTFASEGHSQIAFVLYDYQAQRSDELTVERGSRVRLLHKDTPKWWMVKSVDSGKEGYVPTNYLSNDQDFTHKGFEKNQFRTDSGKQAVQLAADDNCLGPRTRAGIARAAADRITELVRLHECDQKQATCTIQATVENTPVATSQTPRLPLEIKTPSESQPEPYLIKTVARKSRPLPEGDDALFLEKCCTLKTGTGSKVNKTSRPLPKLDS</sequence>
<dbReference type="GO" id="GO:0007266">
    <property type="term" value="P:Rho protein signal transduction"/>
    <property type="evidence" value="ECO:0007669"/>
    <property type="project" value="TreeGrafter"/>
</dbReference>
<gene>
    <name evidence="5" type="ORF">P879_08446</name>
</gene>
<evidence type="ECO:0000313" key="6">
    <source>
        <dbReference type="Proteomes" id="UP000699462"/>
    </source>
</evidence>
<evidence type="ECO:0000256" key="2">
    <source>
        <dbReference type="PROSITE-ProRule" id="PRU00192"/>
    </source>
</evidence>
<comment type="caution">
    <text evidence="5">The sequence shown here is derived from an EMBL/GenBank/DDBJ whole genome shotgun (WGS) entry which is preliminary data.</text>
</comment>
<dbReference type="PANTHER" id="PTHR12287:SF23">
    <property type="entry name" value="AROUSER, ISOFORM A-RELATED"/>
    <property type="match status" value="1"/>
</dbReference>
<protein>
    <recommendedName>
        <fullName evidence="4">SH3 domain-containing protein</fullName>
    </recommendedName>
</protein>
<dbReference type="OrthoDB" id="207120at2759"/>
<evidence type="ECO:0000259" key="4">
    <source>
        <dbReference type="PROSITE" id="PS50002"/>
    </source>
</evidence>
<feature type="compositionally biased region" description="Basic and acidic residues" evidence="3">
    <location>
        <begin position="1"/>
        <end position="12"/>
    </location>
</feature>
<dbReference type="PRINTS" id="PR00452">
    <property type="entry name" value="SH3DOMAIN"/>
</dbReference>